<evidence type="ECO:0000313" key="2">
    <source>
        <dbReference type="Proteomes" id="UP000198755"/>
    </source>
</evidence>
<protein>
    <submittedName>
        <fullName evidence="1">Uncharacterized protein</fullName>
    </submittedName>
</protein>
<organism evidence="1 2">
    <name type="scientific">Methylocapsa palsarum</name>
    <dbReference type="NCBI Taxonomy" id="1612308"/>
    <lineage>
        <taxon>Bacteria</taxon>
        <taxon>Pseudomonadati</taxon>
        <taxon>Pseudomonadota</taxon>
        <taxon>Alphaproteobacteria</taxon>
        <taxon>Hyphomicrobiales</taxon>
        <taxon>Beijerinckiaceae</taxon>
        <taxon>Methylocapsa</taxon>
    </lineage>
</organism>
<evidence type="ECO:0000313" key="1">
    <source>
        <dbReference type="EMBL" id="SFK67141.1"/>
    </source>
</evidence>
<keyword evidence="2" id="KW-1185">Reference proteome</keyword>
<gene>
    <name evidence="1" type="ORF">SAMN05444581_11491</name>
</gene>
<proteinExistence type="predicted"/>
<name>A0A1I4BGN7_9HYPH</name>
<dbReference type="OrthoDB" id="8454262at2"/>
<dbReference type="RefSeq" id="WP_091685000.1">
    <property type="nucleotide sequence ID" value="NZ_FOSN01000014.1"/>
</dbReference>
<sequence>MPDPIFLDRECAKAFRPEANRAVAALTKLRARAYARRPESLDSVCMDLSRASPDDMIAVATRLLARERDGSRRWFGFGGEIQALNARAIILLGRVRRKSTFTATAAAGMNQD</sequence>
<dbReference type="AlphaFoldDB" id="A0A1I4BGN7"/>
<accession>A0A1I4BGN7</accession>
<dbReference type="Proteomes" id="UP000198755">
    <property type="component" value="Unassembled WGS sequence"/>
</dbReference>
<dbReference type="EMBL" id="FOSN01000014">
    <property type="protein sequence ID" value="SFK67141.1"/>
    <property type="molecule type" value="Genomic_DNA"/>
</dbReference>
<reference evidence="1 2" key="1">
    <citation type="submission" date="2016-10" db="EMBL/GenBank/DDBJ databases">
        <authorList>
            <person name="de Groot N.N."/>
        </authorList>
    </citation>
    <scope>NUCLEOTIDE SEQUENCE [LARGE SCALE GENOMIC DNA]</scope>
    <source>
        <strain evidence="1 2">NE2</strain>
    </source>
</reference>